<dbReference type="AlphaFoldDB" id="A0A9Q0BMZ7"/>
<gene>
    <name evidence="2" type="ORF">M5D96_008886</name>
</gene>
<dbReference type="EMBL" id="JAMKOV010000008">
    <property type="protein sequence ID" value="KAI8038197.1"/>
    <property type="molecule type" value="Genomic_DNA"/>
</dbReference>
<proteinExistence type="predicted"/>
<evidence type="ECO:0000313" key="2">
    <source>
        <dbReference type="EMBL" id="KAI8038197.1"/>
    </source>
</evidence>
<keyword evidence="1" id="KW-0812">Transmembrane</keyword>
<keyword evidence="1" id="KW-0472">Membrane</keyword>
<comment type="caution">
    <text evidence="2">The sequence shown here is derived from an EMBL/GenBank/DDBJ whole genome shotgun (WGS) entry which is preliminary data.</text>
</comment>
<organism evidence="2 3">
    <name type="scientific">Drosophila gunungcola</name>
    <name type="common">fruit fly</name>
    <dbReference type="NCBI Taxonomy" id="103775"/>
    <lineage>
        <taxon>Eukaryota</taxon>
        <taxon>Metazoa</taxon>
        <taxon>Ecdysozoa</taxon>
        <taxon>Arthropoda</taxon>
        <taxon>Hexapoda</taxon>
        <taxon>Insecta</taxon>
        <taxon>Pterygota</taxon>
        <taxon>Neoptera</taxon>
        <taxon>Endopterygota</taxon>
        <taxon>Diptera</taxon>
        <taxon>Brachycera</taxon>
        <taxon>Muscomorpha</taxon>
        <taxon>Ephydroidea</taxon>
        <taxon>Drosophilidae</taxon>
        <taxon>Drosophila</taxon>
        <taxon>Sophophora</taxon>
    </lineage>
</organism>
<feature type="transmembrane region" description="Helical" evidence="1">
    <location>
        <begin position="7"/>
        <end position="25"/>
    </location>
</feature>
<feature type="transmembrane region" description="Helical" evidence="1">
    <location>
        <begin position="78"/>
        <end position="97"/>
    </location>
</feature>
<keyword evidence="1" id="KW-1133">Transmembrane helix</keyword>
<name>A0A9Q0BMZ7_9MUSC</name>
<protein>
    <submittedName>
        <fullName evidence="2">Uncharacterized protein</fullName>
    </submittedName>
</protein>
<evidence type="ECO:0000313" key="3">
    <source>
        <dbReference type="Proteomes" id="UP001059596"/>
    </source>
</evidence>
<dbReference type="Proteomes" id="UP001059596">
    <property type="component" value="Unassembled WGS sequence"/>
</dbReference>
<accession>A0A9Q0BMZ7</accession>
<feature type="non-terminal residue" evidence="2">
    <location>
        <position position="1"/>
    </location>
</feature>
<sequence length="149" mass="16875">MVLMESYLFCASVRLGVLVICTAAALKSTLIMWLIFSDGTSFLFGLFRILETHYKTSTIIKESATWVEQYPKELMMFFQLYSICHIGTCILAAHGAYKLKKYHVIPLAVLEFFYTVQVVVLAVISLRIARHILPLATLILLTLGLTFYA</sequence>
<keyword evidence="3" id="KW-1185">Reference proteome</keyword>
<feature type="transmembrane region" description="Helical" evidence="1">
    <location>
        <begin position="103"/>
        <end position="124"/>
    </location>
</feature>
<feature type="transmembrane region" description="Helical" evidence="1">
    <location>
        <begin position="131"/>
        <end position="148"/>
    </location>
</feature>
<evidence type="ECO:0000256" key="1">
    <source>
        <dbReference type="SAM" id="Phobius"/>
    </source>
</evidence>
<reference evidence="2" key="1">
    <citation type="journal article" date="2023" name="Genome Biol. Evol.">
        <title>Long-read-based Genome Assembly of Drosophila gunungcola Reveals Fewer Chemosensory Genes in Flower-breeding Species.</title>
        <authorList>
            <person name="Negi A."/>
            <person name="Liao B.Y."/>
            <person name="Yeh S.D."/>
        </authorList>
    </citation>
    <scope>NUCLEOTIDE SEQUENCE</scope>
    <source>
        <strain evidence="2">Sukarami</strain>
    </source>
</reference>